<reference evidence="12" key="1">
    <citation type="journal article" date="2019" name="Int. J. Syst. Evol. Microbiol.">
        <title>The Global Catalogue of Microorganisms (GCM) 10K type strain sequencing project: providing services to taxonomists for standard genome sequencing and annotation.</title>
        <authorList>
            <consortium name="The Broad Institute Genomics Platform"/>
            <consortium name="The Broad Institute Genome Sequencing Center for Infectious Disease"/>
            <person name="Wu L."/>
            <person name="Ma J."/>
        </authorList>
    </citation>
    <scope>NUCLEOTIDE SEQUENCE [LARGE SCALE GENOMIC DNA]</scope>
    <source>
        <strain evidence="12">JCM 3369</strain>
    </source>
</reference>
<dbReference type="InterPro" id="IPR050741">
    <property type="entry name" value="Acyl-CoA_dehydrogenase"/>
</dbReference>
<dbReference type="Gene3D" id="2.40.110.10">
    <property type="entry name" value="Butyryl-CoA Dehydrogenase, subunit A, domain 2"/>
    <property type="match status" value="1"/>
</dbReference>
<dbReference type="InterPro" id="IPR009100">
    <property type="entry name" value="AcylCoA_DH/oxidase_NM_dom_sf"/>
</dbReference>
<keyword evidence="5 7" id="KW-0274">FAD</keyword>
<dbReference type="RefSeq" id="WP_160825309.1">
    <property type="nucleotide sequence ID" value="NZ_JBHSXS010000017.1"/>
</dbReference>
<gene>
    <name evidence="11" type="ORF">ACFQKB_25485</name>
</gene>
<dbReference type="SUPFAM" id="SSF47203">
    <property type="entry name" value="Acyl-CoA dehydrogenase C-terminal domain-like"/>
    <property type="match status" value="1"/>
</dbReference>
<dbReference type="SUPFAM" id="SSF56645">
    <property type="entry name" value="Acyl-CoA dehydrogenase NM domain-like"/>
    <property type="match status" value="1"/>
</dbReference>
<dbReference type="EMBL" id="JBHSXS010000017">
    <property type="protein sequence ID" value="MFC6883133.1"/>
    <property type="molecule type" value="Genomic_DNA"/>
</dbReference>
<evidence type="ECO:0000256" key="7">
    <source>
        <dbReference type="RuleBase" id="RU362125"/>
    </source>
</evidence>
<feature type="domain" description="Acyl-CoA dehydrogenase/oxidase C-terminal" evidence="8">
    <location>
        <begin position="250"/>
        <end position="399"/>
    </location>
</feature>
<name>A0ABW2CR21_9ACTN</name>
<evidence type="ECO:0000256" key="2">
    <source>
        <dbReference type="ARBA" id="ARBA00009347"/>
    </source>
</evidence>
<dbReference type="Pfam" id="PF02770">
    <property type="entry name" value="Acyl-CoA_dh_M"/>
    <property type="match status" value="1"/>
</dbReference>
<dbReference type="InterPro" id="IPR037069">
    <property type="entry name" value="AcylCoA_DH/ox_N_sf"/>
</dbReference>
<dbReference type="InterPro" id="IPR009075">
    <property type="entry name" value="AcylCo_DH/oxidase_C"/>
</dbReference>
<feature type="domain" description="Acyl-CoA dehydrogenase/oxidase N-terminal" evidence="10">
    <location>
        <begin position="38"/>
        <end position="134"/>
    </location>
</feature>
<evidence type="ECO:0000256" key="3">
    <source>
        <dbReference type="ARBA" id="ARBA00011738"/>
    </source>
</evidence>
<keyword evidence="4 7" id="KW-0285">Flavoprotein</keyword>
<comment type="subunit">
    <text evidence="3">Homodimer.</text>
</comment>
<dbReference type="InterPro" id="IPR036250">
    <property type="entry name" value="AcylCo_DH-like_C"/>
</dbReference>
<dbReference type="Gene3D" id="1.20.140.10">
    <property type="entry name" value="Butyryl-CoA Dehydrogenase, subunit A, domain 3"/>
    <property type="match status" value="1"/>
</dbReference>
<comment type="similarity">
    <text evidence="2 7">Belongs to the acyl-CoA dehydrogenase family.</text>
</comment>
<evidence type="ECO:0000256" key="5">
    <source>
        <dbReference type="ARBA" id="ARBA00022827"/>
    </source>
</evidence>
<dbReference type="Pfam" id="PF02771">
    <property type="entry name" value="Acyl-CoA_dh_N"/>
    <property type="match status" value="1"/>
</dbReference>
<organism evidence="11 12">
    <name type="scientific">Actinomadura yumaensis</name>
    <dbReference type="NCBI Taxonomy" id="111807"/>
    <lineage>
        <taxon>Bacteria</taxon>
        <taxon>Bacillati</taxon>
        <taxon>Actinomycetota</taxon>
        <taxon>Actinomycetes</taxon>
        <taxon>Streptosporangiales</taxon>
        <taxon>Thermomonosporaceae</taxon>
        <taxon>Actinomadura</taxon>
    </lineage>
</organism>
<sequence>MDFGLSERARDHLGRLQDFMDAHVYPAEPVYAAQRAELRAAGREHHVPPVVEELKAEARRRGLWNLFLPGSEDPAHGLSVTDYASLAEITGRSPELAPEATNCAAPDTGNMEVLHLFGTPEQKDRWLKPLLNGEIRSAFAMTEPEVASSDATNIATSIVRNGDHYVVNGRKWWITGTADPRCEIMIVMGKTDPDGHPYRQQSMVLVPLDAPGVEVVRPLPVFGYQDQHGHCEITFTDVRVPVGNLVGEEGGGFAIAQARLGPGRIHHCMRAIGMAERALELMCERAVSRVAFGGPLAKQGVVRQQIAESRMAIEQARLLTLKTAWLIDKQGVQAARSEVAAIKVIAPRVALEVVDRAIQVHGGAGVSDDTPLAAMWAGLRTLRLADGPDEVHVRSVARAELGRYLGK</sequence>
<evidence type="ECO:0000259" key="8">
    <source>
        <dbReference type="Pfam" id="PF00441"/>
    </source>
</evidence>
<dbReference type="Proteomes" id="UP001596380">
    <property type="component" value="Unassembled WGS sequence"/>
</dbReference>
<dbReference type="Gene3D" id="1.10.540.10">
    <property type="entry name" value="Acyl-CoA dehydrogenase/oxidase, N-terminal domain"/>
    <property type="match status" value="1"/>
</dbReference>
<evidence type="ECO:0000313" key="11">
    <source>
        <dbReference type="EMBL" id="MFC6883133.1"/>
    </source>
</evidence>
<comment type="caution">
    <text evidence="11">The sequence shown here is derived from an EMBL/GenBank/DDBJ whole genome shotgun (WGS) entry which is preliminary data.</text>
</comment>
<dbReference type="Pfam" id="PF00441">
    <property type="entry name" value="Acyl-CoA_dh_1"/>
    <property type="match status" value="1"/>
</dbReference>
<dbReference type="InterPro" id="IPR013786">
    <property type="entry name" value="AcylCoA_DH/ox_N"/>
</dbReference>
<evidence type="ECO:0000259" key="10">
    <source>
        <dbReference type="Pfam" id="PF02771"/>
    </source>
</evidence>
<proteinExistence type="inferred from homology"/>
<evidence type="ECO:0000256" key="4">
    <source>
        <dbReference type="ARBA" id="ARBA00022630"/>
    </source>
</evidence>
<evidence type="ECO:0000259" key="9">
    <source>
        <dbReference type="Pfam" id="PF02770"/>
    </source>
</evidence>
<keyword evidence="12" id="KW-1185">Reference proteome</keyword>
<feature type="domain" description="Acyl-CoA oxidase/dehydrogenase middle" evidence="9">
    <location>
        <begin position="138"/>
        <end position="238"/>
    </location>
</feature>
<comment type="cofactor">
    <cofactor evidence="1 7">
        <name>FAD</name>
        <dbReference type="ChEBI" id="CHEBI:57692"/>
    </cofactor>
</comment>
<dbReference type="InterPro" id="IPR006091">
    <property type="entry name" value="Acyl-CoA_Oxase/DH_mid-dom"/>
</dbReference>
<evidence type="ECO:0000256" key="1">
    <source>
        <dbReference type="ARBA" id="ARBA00001974"/>
    </source>
</evidence>
<evidence type="ECO:0000256" key="6">
    <source>
        <dbReference type="ARBA" id="ARBA00023002"/>
    </source>
</evidence>
<accession>A0ABW2CR21</accession>
<protein>
    <submittedName>
        <fullName evidence="11">Acyl-CoA dehydrogenase family protein</fullName>
    </submittedName>
</protein>
<evidence type="ECO:0000313" key="12">
    <source>
        <dbReference type="Proteomes" id="UP001596380"/>
    </source>
</evidence>
<dbReference type="PANTHER" id="PTHR48083">
    <property type="entry name" value="MEDIUM-CHAIN SPECIFIC ACYL-COA DEHYDROGENASE, MITOCHONDRIAL-RELATED"/>
    <property type="match status" value="1"/>
</dbReference>
<dbReference type="InterPro" id="IPR046373">
    <property type="entry name" value="Acyl-CoA_Oxase/DH_mid-dom_sf"/>
</dbReference>
<dbReference type="PANTHER" id="PTHR48083:SF13">
    <property type="entry name" value="ACYL-COA DEHYDROGENASE FAMILY MEMBER 11"/>
    <property type="match status" value="1"/>
</dbReference>
<keyword evidence="6 7" id="KW-0560">Oxidoreductase</keyword>